<reference evidence="2 3" key="1">
    <citation type="submission" date="2019-03" db="EMBL/GenBank/DDBJ databases">
        <title>Genomic Encyclopedia of Type Strains, Phase IV (KMG-IV): sequencing the most valuable type-strain genomes for metagenomic binning, comparative biology and taxonomic classification.</title>
        <authorList>
            <person name="Goeker M."/>
        </authorList>
    </citation>
    <scope>NUCLEOTIDE SEQUENCE [LARGE SCALE GENOMIC DNA]</scope>
    <source>
        <strain evidence="2 3">DSM 45707</strain>
    </source>
</reference>
<protein>
    <submittedName>
        <fullName evidence="2">Helix-turn-helix protein</fullName>
    </submittedName>
</protein>
<sequence>MHQAYKFRLYPTKKQATLMNKSIGCSRFVFNHFLDKWNEAYETKKKGLTYNACSKQLIVLKKELEWLKEVDATSLQRSLRNVDDAFKRFFKKQNDPPHFKSKRNRVQSYTSQCVNKNIEVKNNRIKLPKLGWVKFAKSREVEGKILSATIRRNPS</sequence>
<evidence type="ECO:0000313" key="3">
    <source>
        <dbReference type="Proteomes" id="UP000294937"/>
    </source>
</evidence>
<dbReference type="AlphaFoldDB" id="A0A4R3L1B0"/>
<keyword evidence="3" id="KW-1185">Reference proteome</keyword>
<dbReference type="InterPro" id="IPR021027">
    <property type="entry name" value="Transposase_put_HTH"/>
</dbReference>
<dbReference type="NCBIfam" id="NF040570">
    <property type="entry name" value="guided_TnpB"/>
    <property type="match status" value="1"/>
</dbReference>
<dbReference type="Proteomes" id="UP000294937">
    <property type="component" value="Unassembled WGS sequence"/>
</dbReference>
<comment type="caution">
    <text evidence="2">The sequence shown here is derived from an EMBL/GenBank/DDBJ whole genome shotgun (WGS) entry which is preliminary data.</text>
</comment>
<gene>
    <name evidence="2" type="ORF">EDD58_11177</name>
</gene>
<proteinExistence type="predicted"/>
<feature type="domain" description="Transposase putative helix-turn-helix" evidence="1">
    <location>
        <begin position="1"/>
        <end position="46"/>
    </location>
</feature>
<dbReference type="EMBL" id="SMAG01000011">
    <property type="protein sequence ID" value="TCS92613.1"/>
    <property type="molecule type" value="Genomic_DNA"/>
</dbReference>
<evidence type="ECO:0000259" key="1">
    <source>
        <dbReference type="Pfam" id="PF12323"/>
    </source>
</evidence>
<accession>A0A4R3L1B0</accession>
<feature type="non-terminal residue" evidence="2">
    <location>
        <position position="155"/>
    </location>
</feature>
<organism evidence="2 3">
    <name type="scientific">Hazenella coriacea</name>
    <dbReference type="NCBI Taxonomy" id="1179467"/>
    <lineage>
        <taxon>Bacteria</taxon>
        <taxon>Bacillati</taxon>
        <taxon>Bacillota</taxon>
        <taxon>Bacilli</taxon>
        <taxon>Bacillales</taxon>
        <taxon>Thermoactinomycetaceae</taxon>
        <taxon>Hazenella</taxon>
    </lineage>
</organism>
<name>A0A4R3L1B0_9BACL</name>
<evidence type="ECO:0000313" key="2">
    <source>
        <dbReference type="EMBL" id="TCS92613.1"/>
    </source>
</evidence>
<dbReference type="Pfam" id="PF12323">
    <property type="entry name" value="HTH_OrfB_IS605"/>
    <property type="match status" value="1"/>
</dbReference>